<organism evidence="10 11">
    <name type="scientific">Porphyromonas catoniae F0037</name>
    <dbReference type="NCBI Taxonomy" id="1127696"/>
    <lineage>
        <taxon>Bacteria</taxon>
        <taxon>Pseudomonadati</taxon>
        <taxon>Bacteroidota</taxon>
        <taxon>Bacteroidia</taxon>
        <taxon>Bacteroidales</taxon>
        <taxon>Porphyromonadaceae</taxon>
        <taxon>Porphyromonas</taxon>
    </lineage>
</organism>
<evidence type="ECO:0000259" key="9">
    <source>
        <dbReference type="Pfam" id="PF07715"/>
    </source>
</evidence>
<dbReference type="eggNOG" id="COG1629">
    <property type="taxonomic scope" value="Bacteria"/>
</dbReference>
<keyword evidence="5 7" id="KW-0472">Membrane</keyword>
<evidence type="ECO:0000313" key="10">
    <source>
        <dbReference type="EMBL" id="EKY03353.1"/>
    </source>
</evidence>
<dbReference type="Gene3D" id="2.170.130.10">
    <property type="entry name" value="TonB-dependent receptor, plug domain"/>
    <property type="match status" value="1"/>
</dbReference>
<dbReference type="InterPro" id="IPR039426">
    <property type="entry name" value="TonB-dep_rcpt-like"/>
</dbReference>
<dbReference type="SUPFAM" id="SSF49464">
    <property type="entry name" value="Carboxypeptidase regulatory domain-like"/>
    <property type="match status" value="1"/>
</dbReference>
<dbReference type="STRING" id="1127696.HMPREF9134_00019"/>
<keyword evidence="2 7" id="KW-0813">Transport</keyword>
<dbReference type="InterPro" id="IPR012910">
    <property type="entry name" value="Plug_dom"/>
</dbReference>
<evidence type="ECO:0000313" key="11">
    <source>
        <dbReference type="Proteomes" id="UP000010408"/>
    </source>
</evidence>
<keyword evidence="3 7" id="KW-1134">Transmembrane beta strand</keyword>
<dbReference type="InterPro" id="IPR037066">
    <property type="entry name" value="Plug_dom_sf"/>
</dbReference>
<dbReference type="InterPro" id="IPR023996">
    <property type="entry name" value="TonB-dep_OMP_SusC/RagA"/>
</dbReference>
<dbReference type="Gene3D" id="2.60.40.1120">
    <property type="entry name" value="Carboxypeptidase-like, regulatory domain"/>
    <property type="match status" value="1"/>
</dbReference>
<dbReference type="InterPro" id="IPR008969">
    <property type="entry name" value="CarboxyPept-like_regulatory"/>
</dbReference>
<dbReference type="NCBIfam" id="TIGR04056">
    <property type="entry name" value="OMP_RagA_SusC"/>
    <property type="match status" value="1"/>
</dbReference>
<comment type="caution">
    <text evidence="10">The sequence shown here is derived from an EMBL/GenBank/DDBJ whole genome shotgun (WGS) entry which is preliminary data.</text>
</comment>
<dbReference type="HOGENOM" id="CLU_004317_2_1_10"/>
<protein>
    <submittedName>
        <fullName evidence="10">TonB-dependent receptor plug domain protein</fullName>
    </submittedName>
</protein>
<sequence length="1071" mass="116999">MKRIKTIGSLVLLSTSLPLFALDRTSVSTATESTVQAQTQNGTLTGLVKDTQGEPITGASILVKGTGKGTLTNLKGTFSISGVKTGAEIVISCVGYKSQTVKWTGNSLQVTLEDATTTLNNVVVTALGIKRERKALGYAMQEVKGDQLMAVREPNITNALSGKISGIQILKGASGPGSSSKIVLRGSSSLSGSNQPLIVIDGVPMDNTTGASLSKETGKVNNDFWNPGTDMGNGLGDINPEDIESMTVLKGASAAALYGSRAGNGVIQIVTKSGRKNHGLGVTISSSVGVESLFMVPKLQNEFGQGTSGGYKDNATTSWGPRIEGQEYTKWDGSKARMQAYDNVANYFKSGIDLTENIAFSQMYERTSVYTSLTRTDNKSHIPGASLGRTNLTLRATTKFGPSDRWSTDTKVQYIRTFVQNRPMNGSNASNAFYTIYSLPRSMDIRDFSDPRTADGNMRWYGEGSQTNPYWASKYNLNSDTRDRFLLSAALKYKVTDWLDAELRVGSDQYATRVERKTYAGSPIAKGGGQYETEQVKFYENNYSFLISAHKDNLFDKLGASGSFGGNLMERRLTGLRAWVDQLVIKNIFSLNNGLERPKNMETFSHKKINSLYGTLQLNWDGYLFLDGTLRNDWSSSLAKANRSFLYPSLSVSVVLSDLLRKGNVRLPEWISFAKLRASMAQVGNDLEPYQLYSTYNIKKDPLGGTIASVDNTLYDDKVRSELIKSYEVGAELRFFDNRLGIDFAWYRSNATNQLIELPMDPASGYERKMINAGNIQNEGIELMLTADIIRSNSFKWNAQLNLSHNENKIIKLYAGDASNSPVTEYQLGTYENLKILAREGGKYGEIWGSTFKRVEDPNSPLYGKILTDENGLPLAGETKKLGDQQPDLLTGLTNSFSFKGFDLSFLIDARIGGKMFSGTNHALQANGSSANTAVNGRRKFVVDGAVAKQVGGKTVYEPNTTEVTPQDYWSAISSRSNPNLGISEANIFSATSIRLRNIALSYTLPSSILKKTPITRVKLGVSCNNVWMIKSYMNGVDPESVFATGTNATGYEFASSPSTRSVLFNVTLGF</sequence>
<dbReference type="InterPro" id="IPR023997">
    <property type="entry name" value="TonB-dep_OMP_SusC/RagA_CS"/>
</dbReference>
<dbReference type="Gene3D" id="2.40.170.20">
    <property type="entry name" value="TonB-dependent receptor, beta-barrel domain"/>
    <property type="match status" value="1"/>
</dbReference>
<comment type="similarity">
    <text evidence="7">Belongs to the TonB-dependent receptor family.</text>
</comment>
<dbReference type="RefSeq" id="WP_005467965.1">
    <property type="nucleotide sequence ID" value="NZ_KB291034.1"/>
</dbReference>
<dbReference type="PATRIC" id="fig|1127696.3.peg.17"/>
<dbReference type="InterPro" id="IPR036942">
    <property type="entry name" value="Beta-barrel_TonB_sf"/>
</dbReference>
<dbReference type="EMBL" id="AMEQ01000002">
    <property type="protein sequence ID" value="EKY03353.1"/>
    <property type="molecule type" value="Genomic_DNA"/>
</dbReference>
<evidence type="ECO:0000256" key="5">
    <source>
        <dbReference type="ARBA" id="ARBA00023136"/>
    </source>
</evidence>
<name>L1NJ16_9PORP</name>
<feature type="chain" id="PRO_5003954685" evidence="8">
    <location>
        <begin position="22"/>
        <end position="1071"/>
    </location>
</feature>
<feature type="domain" description="TonB-dependent receptor plug" evidence="9">
    <location>
        <begin position="137"/>
        <end position="266"/>
    </location>
</feature>
<keyword evidence="4 7" id="KW-0812">Transmembrane</keyword>
<accession>L1NJ16</accession>
<feature type="signal peptide" evidence="8">
    <location>
        <begin position="1"/>
        <end position="21"/>
    </location>
</feature>
<dbReference type="Pfam" id="PF07715">
    <property type="entry name" value="Plug"/>
    <property type="match status" value="1"/>
</dbReference>
<dbReference type="Proteomes" id="UP000010408">
    <property type="component" value="Unassembled WGS sequence"/>
</dbReference>
<dbReference type="GO" id="GO:0009279">
    <property type="term" value="C:cell outer membrane"/>
    <property type="evidence" value="ECO:0007669"/>
    <property type="project" value="UniProtKB-SubCell"/>
</dbReference>
<keyword evidence="6 7" id="KW-0998">Cell outer membrane</keyword>
<evidence type="ECO:0000256" key="8">
    <source>
        <dbReference type="SAM" id="SignalP"/>
    </source>
</evidence>
<keyword evidence="10" id="KW-0675">Receptor</keyword>
<dbReference type="Pfam" id="PF13715">
    <property type="entry name" value="CarbopepD_reg_2"/>
    <property type="match status" value="1"/>
</dbReference>
<evidence type="ECO:0000256" key="4">
    <source>
        <dbReference type="ARBA" id="ARBA00022692"/>
    </source>
</evidence>
<evidence type="ECO:0000256" key="3">
    <source>
        <dbReference type="ARBA" id="ARBA00022452"/>
    </source>
</evidence>
<evidence type="ECO:0000256" key="2">
    <source>
        <dbReference type="ARBA" id="ARBA00022448"/>
    </source>
</evidence>
<proteinExistence type="inferred from homology"/>
<keyword evidence="8" id="KW-0732">Signal</keyword>
<dbReference type="SUPFAM" id="SSF56935">
    <property type="entry name" value="Porins"/>
    <property type="match status" value="1"/>
</dbReference>
<reference evidence="10 11" key="1">
    <citation type="submission" date="2012-05" db="EMBL/GenBank/DDBJ databases">
        <authorList>
            <person name="Weinstock G."/>
            <person name="Sodergren E."/>
            <person name="Lobos E.A."/>
            <person name="Fulton L."/>
            <person name="Fulton R."/>
            <person name="Courtney L."/>
            <person name="Fronick C."/>
            <person name="O'Laughlin M."/>
            <person name="Godfrey J."/>
            <person name="Wilson R.M."/>
            <person name="Miner T."/>
            <person name="Farmer C."/>
            <person name="Delehaunty K."/>
            <person name="Cordes M."/>
            <person name="Minx P."/>
            <person name="Tomlinson C."/>
            <person name="Chen J."/>
            <person name="Wollam A."/>
            <person name="Pepin K.H."/>
            <person name="Bhonagiri V."/>
            <person name="Zhang X."/>
            <person name="Suruliraj S."/>
            <person name="Warren W."/>
            <person name="Mitreva M."/>
            <person name="Mardis E.R."/>
            <person name="Wilson R.K."/>
        </authorList>
    </citation>
    <scope>NUCLEOTIDE SEQUENCE [LARGE SCALE GENOMIC DNA]</scope>
    <source>
        <strain evidence="10 11">F0037</strain>
    </source>
</reference>
<evidence type="ECO:0000256" key="7">
    <source>
        <dbReference type="PROSITE-ProRule" id="PRU01360"/>
    </source>
</evidence>
<evidence type="ECO:0000256" key="1">
    <source>
        <dbReference type="ARBA" id="ARBA00004571"/>
    </source>
</evidence>
<gene>
    <name evidence="10" type="ORF">HMPREF9134_00019</name>
</gene>
<dbReference type="PROSITE" id="PS52016">
    <property type="entry name" value="TONB_DEPENDENT_REC_3"/>
    <property type="match status" value="1"/>
</dbReference>
<dbReference type="AlphaFoldDB" id="L1NJ16"/>
<evidence type="ECO:0000256" key="6">
    <source>
        <dbReference type="ARBA" id="ARBA00023237"/>
    </source>
</evidence>
<dbReference type="NCBIfam" id="TIGR04057">
    <property type="entry name" value="SusC_RagA_signa"/>
    <property type="match status" value="1"/>
</dbReference>
<comment type="subcellular location">
    <subcellularLocation>
        <location evidence="1 7">Cell outer membrane</location>
        <topology evidence="1 7">Multi-pass membrane protein</topology>
    </subcellularLocation>
</comment>